<dbReference type="RefSeq" id="XP_008569140.1">
    <property type="nucleotide sequence ID" value="XM_008570918.1"/>
</dbReference>
<evidence type="ECO:0000313" key="3">
    <source>
        <dbReference type="RefSeq" id="XP_008569140.1"/>
    </source>
</evidence>
<feature type="compositionally biased region" description="Basic residues" evidence="1">
    <location>
        <begin position="135"/>
        <end position="145"/>
    </location>
</feature>
<sequence length="315" mass="34553">MQGRMFHTWGWLKLGAGPLKPFPTRTTLCRKVAGDESPERAQSPTPDFVRPLLARLGSPQYPGFAAAAGSQIRGNPTGGTSGRDVIVLGPARLRQNRRALELEPLELEGSLAGSPPGLAPPPPPHRGRLEAPAHSHPHVHVHPLLHHGPAPPHTHPHPHHHALPHPPPPHLAVPPRPWSYPRQAESDMSKPPCYEEAVLMAEPPPPYSEVLTDTRGLYRKIVTPFLSRRDSAEKQEQPPPSYKPLFLDRGYTSALHLPSAPRPAPPCPALCLQADRGRRVFPSWTDSELSSREPLEHGAWRLPVSIPLFGRTTAV</sequence>
<name>A0ABM0QL99_GALVR</name>
<feature type="region of interest" description="Disordered" evidence="1">
    <location>
        <begin position="107"/>
        <end position="189"/>
    </location>
</feature>
<dbReference type="PANTHER" id="PTHR16209:SF3">
    <property type="entry name" value="PROLINE-RICH PROTEIN 7"/>
    <property type="match status" value="1"/>
</dbReference>
<feature type="compositionally biased region" description="Pro residues" evidence="1">
    <location>
        <begin position="164"/>
        <end position="178"/>
    </location>
</feature>
<accession>A0ABM0QL99</accession>
<proteinExistence type="predicted"/>
<dbReference type="Proteomes" id="UP000694923">
    <property type="component" value="Unplaced"/>
</dbReference>
<protein>
    <submittedName>
        <fullName evidence="3">Proline-rich protein 7</fullName>
    </submittedName>
</protein>
<organism evidence="2 3">
    <name type="scientific">Galeopterus variegatus</name>
    <name type="common">Malayan flying lemur</name>
    <name type="synonym">Cynocephalus variegatus</name>
    <dbReference type="NCBI Taxonomy" id="482537"/>
    <lineage>
        <taxon>Eukaryota</taxon>
        <taxon>Metazoa</taxon>
        <taxon>Chordata</taxon>
        <taxon>Craniata</taxon>
        <taxon>Vertebrata</taxon>
        <taxon>Euteleostomi</taxon>
        <taxon>Mammalia</taxon>
        <taxon>Eutheria</taxon>
        <taxon>Euarchontoglires</taxon>
        <taxon>Dermoptera</taxon>
        <taxon>Cynocephalidae</taxon>
        <taxon>Galeopterus</taxon>
    </lineage>
</organism>
<reference evidence="3" key="1">
    <citation type="submission" date="2025-08" db="UniProtKB">
        <authorList>
            <consortium name="RefSeq"/>
        </authorList>
    </citation>
    <scope>IDENTIFICATION</scope>
</reference>
<evidence type="ECO:0000313" key="2">
    <source>
        <dbReference type="Proteomes" id="UP000694923"/>
    </source>
</evidence>
<evidence type="ECO:0000256" key="1">
    <source>
        <dbReference type="SAM" id="MobiDB-lite"/>
    </source>
</evidence>
<dbReference type="PANTHER" id="PTHR16209">
    <property type="entry name" value="VESICULAR, OVEREXPRESSED IN CANCER, PROSURVIVAL PROTEIN 1"/>
    <property type="match status" value="1"/>
</dbReference>
<dbReference type="GeneID" id="103589041"/>
<keyword evidence="2" id="KW-1185">Reference proteome</keyword>
<gene>
    <name evidence="3" type="primary">PRR7</name>
</gene>
<feature type="compositionally biased region" description="Basic residues" evidence="1">
    <location>
        <begin position="154"/>
        <end position="163"/>
    </location>
</feature>
<feature type="compositionally biased region" description="Low complexity" evidence="1">
    <location>
        <begin position="107"/>
        <end position="116"/>
    </location>
</feature>
<dbReference type="InterPro" id="IPR051994">
    <property type="entry name" value="WW_domain-binding"/>
</dbReference>